<dbReference type="OrthoDB" id="7875768at2"/>
<dbReference type="RefSeq" id="WP_101498818.1">
    <property type="nucleotide sequence ID" value="NZ_CP025583.1"/>
</dbReference>
<dbReference type="KEGG" id="paru:CYR75_03220"/>
<evidence type="ECO:0000313" key="2">
    <source>
        <dbReference type="Proteomes" id="UP000234882"/>
    </source>
</evidence>
<organism evidence="1 2">
    <name type="scientific">Paracoccus jeotgali</name>
    <dbReference type="NCBI Taxonomy" id="2065379"/>
    <lineage>
        <taxon>Bacteria</taxon>
        <taxon>Pseudomonadati</taxon>
        <taxon>Pseudomonadota</taxon>
        <taxon>Alphaproteobacteria</taxon>
        <taxon>Rhodobacterales</taxon>
        <taxon>Paracoccaceae</taxon>
        <taxon>Paracoccus</taxon>
    </lineage>
</organism>
<keyword evidence="2" id="KW-1185">Reference proteome</keyword>
<gene>
    <name evidence="1" type="ORF">CYR75_03220</name>
</gene>
<proteinExistence type="predicted"/>
<dbReference type="Proteomes" id="UP000234882">
    <property type="component" value="Chromosome"/>
</dbReference>
<dbReference type="EMBL" id="CP025583">
    <property type="protein sequence ID" value="AUM73434.1"/>
    <property type="molecule type" value="Genomic_DNA"/>
</dbReference>
<accession>A0A2K9MCT3</accession>
<sequence length="221" mass="23979">MSEARAHHYDNPEIGDVLASIRQLISQEDAGPDFTRPIRRLDAAGNARSALALGPKSEMLRSVIERELSVLDGEAKRLVLGTQATDIEADLLPQVAEDEIDASDALTRLRALTQEARDNDAAETTPETDAHIKEDSMNAATPIRSAQTNGHAEFPQGGFDLFAAETGAEDEQMTGGTALRNLVCDVIRQELQGEMGDRISRNLRRAIRHEVAAVIEAGLKT</sequence>
<reference evidence="2" key="1">
    <citation type="submission" date="2017-12" db="EMBL/GenBank/DDBJ databases">
        <title>Genomic analysis of Paracoccus sp. CBA4604.</title>
        <authorList>
            <person name="Roh S.W."/>
            <person name="Kim J.Y."/>
            <person name="Kim J.S."/>
        </authorList>
    </citation>
    <scope>NUCLEOTIDE SEQUENCE [LARGE SCALE GENOMIC DNA]</scope>
    <source>
        <strain evidence="2">CBA4604</strain>
    </source>
</reference>
<protein>
    <submittedName>
        <fullName evidence="1">Uncharacterized protein</fullName>
    </submittedName>
</protein>
<evidence type="ECO:0000313" key="1">
    <source>
        <dbReference type="EMBL" id="AUM73434.1"/>
    </source>
</evidence>
<name>A0A2K9MCT3_9RHOB</name>
<dbReference type="AlphaFoldDB" id="A0A2K9MCT3"/>